<comment type="caution">
    <text evidence="1">The sequence shown here is derived from an EMBL/GenBank/DDBJ whole genome shotgun (WGS) entry which is preliminary data.</text>
</comment>
<dbReference type="OrthoDB" id="713660at2"/>
<name>A0A4U0N7U6_9SPHI</name>
<proteinExistence type="predicted"/>
<dbReference type="RefSeq" id="WP_136903542.1">
    <property type="nucleotide sequence ID" value="NZ_SUME01000015.1"/>
</dbReference>
<evidence type="ECO:0000313" key="2">
    <source>
        <dbReference type="Proteomes" id="UP000306808"/>
    </source>
</evidence>
<accession>A0A4U0N7U6</accession>
<dbReference type="Proteomes" id="UP000306808">
    <property type="component" value="Unassembled WGS sequence"/>
</dbReference>
<sequence length="126" mass="14325">MNKNFNNVRVAYVQSHILGLPATEKAAEIYKIRTDFVGWMHVWFELTEKQGEELASLPEAFRNSLANQIADSWENDVLISFDKGASSSQEPTVKDVILGLTSVQQYRMGSTEPTEIEQLTIRITYQ</sequence>
<organism evidence="1 2">
    <name type="scientific">Sphingobacterium olei</name>
    <dbReference type="NCBI Taxonomy" id="2571155"/>
    <lineage>
        <taxon>Bacteria</taxon>
        <taxon>Pseudomonadati</taxon>
        <taxon>Bacteroidota</taxon>
        <taxon>Sphingobacteriia</taxon>
        <taxon>Sphingobacteriales</taxon>
        <taxon>Sphingobacteriaceae</taxon>
        <taxon>Sphingobacterium</taxon>
    </lineage>
</organism>
<dbReference type="AlphaFoldDB" id="A0A4U0N7U6"/>
<gene>
    <name evidence="1" type="ORF">FAZ15_22080</name>
</gene>
<protein>
    <submittedName>
        <fullName evidence="1">Uncharacterized protein</fullName>
    </submittedName>
</protein>
<dbReference type="EMBL" id="SUME01000015">
    <property type="protein sequence ID" value="TJZ49911.1"/>
    <property type="molecule type" value="Genomic_DNA"/>
</dbReference>
<evidence type="ECO:0000313" key="1">
    <source>
        <dbReference type="EMBL" id="TJZ49911.1"/>
    </source>
</evidence>
<reference evidence="1 2" key="1">
    <citation type="submission" date="2019-04" db="EMBL/GenBank/DDBJ databases">
        <title>Sphingobacterium olei sp. nov., isolated from oil-contaminated soil.</title>
        <authorList>
            <person name="Liu B."/>
        </authorList>
    </citation>
    <scope>NUCLEOTIDE SEQUENCE [LARGE SCALE GENOMIC DNA]</scope>
    <source>
        <strain evidence="1 2">HAL-9</strain>
    </source>
</reference>
<keyword evidence="2" id="KW-1185">Reference proteome</keyword>